<dbReference type="PANTHER" id="PTHR31286:SF99">
    <property type="entry name" value="DUF4283 DOMAIN-CONTAINING PROTEIN"/>
    <property type="match status" value="1"/>
</dbReference>
<evidence type="ECO:0000259" key="1">
    <source>
        <dbReference type="Pfam" id="PF14111"/>
    </source>
</evidence>
<dbReference type="Proteomes" id="UP000596660">
    <property type="component" value="Unplaced"/>
</dbReference>
<protein>
    <recommendedName>
        <fullName evidence="1">DUF4283 domain-containing protein</fullName>
    </recommendedName>
</protein>
<dbReference type="Gramene" id="AUR62026434-RA">
    <property type="protein sequence ID" value="AUR62026434-RA:cds"/>
    <property type="gene ID" value="AUR62026434"/>
</dbReference>
<proteinExistence type="predicted"/>
<feature type="domain" description="DUF4283" evidence="1">
    <location>
        <begin position="2"/>
        <end position="46"/>
    </location>
</feature>
<dbReference type="AlphaFoldDB" id="A0A803MBG7"/>
<dbReference type="PANTHER" id="PTHR31286">
    <property type="entry name" value="GLYCINE-RICH CELL WALL STRUCTURAL PROTEIN 1.8-LIKE"/>
    <property type="match status" value="1"/>
</dbReference>
<reference evidence="2" key="1">
    <citation type="journal article" date="2017" name="Nature">
        <title>The genome of Chenopodium quinoa.</title>
        <authorList>
            <person name="Jarvis D.E."/>
            <person name="Ho Y.S."/>
            <person name="Lightfoot D.J."/>
            <person name="Schmoeckel S.M."/>
            <person name="Li B."/>
            <person name="Borm T.J.A."/>
            <person name="Ohyanagi H."/>
            <person name="Mineta K."/>
            <person name="Michell C.T."/>
            <person name="Saber N."/>
            <person name="Kharbatia N.M."/>
            <person name="Rupper R.R."/>
            <person name="Sharp A.R."/>
            <person name="Dally N."/>
            <person name="Boughton B.A."/>
            <person name="Woo Y.H."/>
            <person name="Gao G."/>
            <person name="Schijlen E.G.W.M."/>
            <person name="Guo X."/>
            <person name="Momin A.A."/>
            <person name="Negrao S."/>
            <person name="Al-Babili S."/>
            <person name="Gehring C."/>
            <person name="Roessner U."/>
            <person name="Jung C."/>
            <person name="Murphy K."/>
            <person name="Arold S.T."/>
            <person name="Gojobori T."/>
            <person name="van der Linden C.G."/>
            <person name="van Loo E.N."/>
            <person name="Jellen E.N."/>
            <person name="Maughan P.J."/>
            <person name="Tester M."/>
        </authorList>
    </citation>
    <scope>NUCLEOTIDE SEQUENCE [LARGE SCALE GENOMIC DNA]</scope>
    <source>
        <strain evidence="2">cv. PI 614886</strain>
    </source>
</reference>
<sequence length="139" mass="16409">MAEMGREWFLIKFYNAQDKEDVWNRRPWFVQGLNFVLNPWVRGFCPYTTNIDTIYQWVRIYLLPLEFWSFDCLATILKPVGNLIKLDEFTLSQTKVHFTSVYVNISTKRPLPGSLWISLPGKSVEIHINYEGMNEVCPL</sequence>
<dbReference type="Pfam" id="PF14111">
    <property type="entry name" value="DUF4283"/>
    <property type="match status" value="1"/>
</dbReference>
<dbReference type="EnsemblPlants" id="AUR62026434-RA">
    <property type="protein sequence ID" value="AUR62026434-RA:cds"/>
    <property type="gene ID" value="AUR62026434"/>
</dbReference>
<accession>A0A803MBG7</accession>
<organism evidence="2 3">
    <name type="scientific">Chenopodium quinoa</name>
    <name type="common">Quinoa</name>
    <dbReference type="NCBI Taxonomy" id="63459"/>
    <lineage>
        <taxon>Eukaryota</taxon>
        <taxon>Viridiplantae</taxon>
        <taxon>Streptophyta</taxon>
        <taxon>Embryophyta</taxon>
        <taxon>Tracheophyta</taxon>
        <taxon>Spermatophyta</taxon>
        <taxon>Magnoliopsida</taxon>
        <taxon>eudicotyledons</taxon>
        <taxon>Gunneridae</taxon>
        <taxon>Pentapetalae</taxon>
        <taxon>Caryophyllales</taxon>
        <taxon>Chenopodiaceae</taxon>
        <taxon>Chenopodioideae</taxon>
        <taxon>Atripliceae</taxon>
        <taxon>Chenopodium</taxon>
    </lineage>
</organism>
<keyword evidence="3" id="KW-1185">Reference proteome</keyword>
<dbReference type="OMA" id="SSFARIC"/>
<name>A0A803MBG7_CHEQI</name>
<evidence type="ECO:0000313" key="3">
    <source>
        <dbReference type="Proteomes" id="UP000596660"/>
    </source>
</evidence>
<dbReference type="InterPro" id="IPR025558">
    <property type="entry name" value="DUF4283"/>
</dbReference>
<dbReference type="InterPro" id="IPR040256">
    <property type="entry name" value="At4g02000-like"/>
</dbReference>
<evidence type="ECO:0000313" key="2">
    <source>
        <dbReference type="EnsemblPlants" id="AUR62026434-RA:cds"/>
    </source>
</evidence>
<reference evidence="2" key="2">
    <citation type="submission" date="2021-03" db="UniProtKB">
        <authorList>
            <consortium name="EnsemblPlants"/>
        </authorList>
    </citation>
    <scope>IDENTIFICATION</scope>
</reference>